<reference evidence="2 3" key="1">
    <citation type="journal article" date="2024" name="G3 (Bethesda)">
        <title>Genome assembly of Hibiscus sabdariffa L. provides insights into metabolisms of medicinal natural products.</title>
        <authorList>
            <person name="Kim T."/>
        </authorList>
    </citation>
    <scope>NUCLEOTIDE SEQUENCE [LARGE SCALE GENOMIC DNA]</scope>
    <source>
        <strain evidence="2">TK-2024</strain>
        <tissue evidence="2">Old leaves</tissue>
    </source>
</reference>
<comment type="caution">
    <text evidence="2">The sequence shown here is derived from an EMBL/GenBank/DDBJ whole genome shotgun (WGS) entry which is preliminary data.</text>
</comment>
<organism evidence="2 3">
    <name type="scientific">Hibiscus sabdariffa</name>
    <name type="common">roselle</name>
    <dbReference type="NCBI Taxonomy" id="183260"/>
    <lineage>
        <taxon>Eukaryota</taxon>
        <taxon>Viridiplantae</taxon>
        <taxon>Streptophyta</taxon>
        <taxon>Embryophyta</taxon>
        <taxon>Tracheophyta</taxon>
        <taxon>Spermatophyta</taxon>
        <taxon>Magnoliopsida</taxon>
        <taxon>eudicotyledons</taxon>
        <taxon>Gunneridae</taxon>
        <taxon>Pentapetalae</taxon>
        <taxon>rosids</taxon>
        <taxon>malvids</taxon>
        <taxon>Malvales</taxon>
        <taxon>Malvaceae</taxon>
        <taxon>Malvoideae</taxon>
        <taxon>Hibiscus</taxon>
    </lineage>
</organism>
<evidence type="ECO:0000313" key="3">
    <source>
        <dbReference type="Proteomes" id="UP001472677"/>
    </source>
</evidence>
<dbReference type="Proteomes" id="UP001472677">
    <property type="component" value="Unassembled WGS sequence"/>
</dbReference>
<protein>
    <submittedName>
        <fullName evidence="2">Uncharacterized protein</fullName>
    </submittedName>
</protein>
<dbReference type="SUPFAM" id="SSF57850">
    <property type="entry name" value="RING/U-box"/>
    <property type="match status" value="1"/>
</dbReference>
<name>A0ABR2B4B6_9ROSI</name>
<proteinExistence type="predicted"/>
<feature type="region of interest" description="Disordered" evidence="1">
    <location>
        <begin position="50"/>
        <end position="77"/>
    </location>
</feature>
<dbReference type="EMBL" id="JBBPBM010000190">
    <property type="protein sequence ID" value="KAK8501416.1"/>
    <property type="molecule type" value="Genomic_DNA"/>
</dbReference>
<evidence type="ECO:0000313" key="2">
    <source>
        <dbReference type="EMBL" id="KAK8501416.1"/>
    </source>
</evidence>
<sequence length="121" mass="12736">MTTDSPSLAASDPAADMPSSFELRKSLTEMSFQDLEAGLVSPFVKAARPDDTGLGKKASVGGSEAARKDSGDTATVSPKCPFGYDSNNFKLGPLSCMICQALLFDSTKCIPCSHLFCKLFG</sequence>
<keyword evidence="3" id="KW-1185">Reference proteome</keyword>
<gene>
    <name evidence="2" type="ORF">V6N12_041749</name>
</gene>
<accession>A0ABR2B4B6</accession>
<evidence type="ECO:0000256" key="1">
    <source>
        <dbReference type="SAM" id="MobiDB-lite"/>
    </source>
</evidence>